<keyword evidence="11 14" id="KW-1133">Transmembrane helix</keyword>
<sequence length="418" mass="47488">MFENYRDLLLNIFLVFLPITLYVHVFKTNRTQAYRSLMTFLVFCPALILTMTFPVEIKGTSFDFRAVPLAIGSLYGGWNTSLLLYAALLLYRFINGGAHPILYVISAIPTFFMILWFVLKYHKFTLAQKISSSIAVYLIVRVSIFVFYFYLTDNVGMLKQYATFGMIETIALQGIITGLYVYLLELFLKNARLHDEIIKSEKMRVVSDIAASVAHEVRNPLTSVRGFIQLMGKHDLTAENRQYYKTICLDELDRAQQIISDYLTFAKPEPEKIEKIHLNHEIEYVANVLLSYANYQNVQVLMQLPDEVISVFGDKYKLRQALINIGKNGIEAMPDGGQLTFTLRRANRSLIISITDTGVGMTAEQVNRLGTPYYSTKDKGTGLGTMVSFSIIRKMQGNIEVTSEKGKGTVHLISFEAK</sequence>
<dbReference type="Gene3D" id="1.10.287.130">
    <property type="match status" value="1"/>
</dbReference>
<dbReference type="CDD" id="cd00082">
    <property type="entry name" value="HisKA"/>
    <property type="match status" value="1"/>
</dbReference>
<evidence type="ECO:0000256" key="8">
    <source>
        <dbReference type="ARBA" id="ARBA00022741"/>
    </source>
</evidence>
<dbReference type="InterPro" id="IPR005467">
    <property type="entry name" value="His_kinase_dom"/>
</dbReference>
<dbReference type="PROSITE" id="PS50109">
    <property type="entry name" value="HIS_KIN"/>
    <property type="match status" value="1"/>
</dbReference>
<feature type="domain" description="Histidine kinase" evidence="15">
    <location>
        <begin position="212"/>
        <end position="418"/>
    </location>
</feature>
<keyword evidence="7 14" id="KW-0812">Transmembrane</keyword>
<comment type="subcellular location">
    <subcellularLocation>
        <location evidence="2">Cell membrane</location>
        <topology evidence="2">Multi-pass membrane protein</topology>
    </subcellularLocation>
</comment>
<evidence type="ECO:0000256" key="7">
    <source>
        <dbReference type="ARBA" id="ARBA00022692"/>
    </source>
</evidence>
<dbReference type="EMBL" id="JBHSMJ010000024">
    <property type="protein sequence ID" value="MFC5450057.1"/>
    <property type="molecule type" value="Genomic_DNA"/>
</dbReference>
<keyword evidence="17" id="KW-1185">Reference proteome</keyword>
<evidence type="ECO:0000256" key="2">
    <source>
        <dbReference type="ARBA" id="ARBA00004651"/>
    </source>
</evidence>
<dbReference type="InterPro" id="IPR036890">
    <property type="entry name" value="HATPase_C_sf"/>
</dbReference>
<evidence type="ECO:0000256" key="5">
    <source>
        <dbReference type="ARBA" id="ARBA00022553"/>
    </source>
</evidence>
<dbReference type="InterPro" id="IPR011620">
    <property type="entry name" value="Sig_transdc_His_kinase_LytS_TM"/>
</dbReference>
<dbReference type="Pfam" id="PF02518">
    <property type="entry name" value="HATPase_c"/>
    <property type="match status" value="1"/>
</dbReference>
<dbReference type="SMART" id="SM00388">
    <property type="entry name" value="HisKA"/>
    <property type="match status" value="1"/>
</dbReference>
<evidence type="ECO:0000313" key="16">
    <source>
        <dbReference type="EMBL" id="MFC5450057.1"/>
    </source>
</evidence>
<feature type="transmembrane region" description="Helical" evidence="14">
    <location>
        <begin position="69"/>
        <end position="94"/>
    </location>
</feature>
<feature type="transmembrane region" description="Helical" evidence="14">
    <location>
        <begin position="131"/>
        <end position="151"/>
    </location>
</feature>
<keyword evidence="12" id="KW-0902">Two-component regulatory system</keyword>
<evidence type="ECO:0000259" key="15">
    <source>
        <dbReference type="PROSITE" id="PS50109"/>
    </source>
</evidence>
<evidence type="ECO:0000256" key="14">
    <source>
        <dbReference type="SAM" id="Phobius"/>
    </source>
</evidence>
<keyword evidence="4" id="KW-1003">Cell membrane</keyword>
<dbReference type="InterPro" id="IPR004358">
    <property type="entry name" value="Sig_transdc_His_kin-like_C"/>
</dbReference>
<comment type="catalytic activity">
    <reaction evidence="1">
        <text>ATP + protein L-histidine = ADP + protein N-phospho-L-histidine.</text>
        <dbReference type="EC" id="2.7.13.3"/>
    </reaction>
</comment>
<comment type="caution">
    <text evidence="16">The sequence shown here is derived from an EMBL/GenBank/DDBJ whole genome shotgun (WGS) entry which is preliminary data.</text>
</comment>
<dbReference type="EC" id="2.7.13.3" evidence="3"/>
<dbReference type="SUPFAM" id="SSF55874">
    <property type="entry name" value="ATPase domain of HSP90 chaperone/DNA topoisomerase II/histidine kinase"/>
    <property type="match status" value="1"/>
</dbReference>
<proteinExistence type="predicted"/>
<dbReference type="PANTHER" id="PTHR43065:SF46">
    <property type="entry name" value="C4-DICARBOXYLATE TRANSPORT SENSOR PROTEIN DCTB"/>
    <property type="match status" value="1"/>
</dbReference>
<evidence type="ECO:0000256" key="11">
    <source>
        <dbReference type="ARBA" id="ARBA00022989"/>
    </source>
</evidence>
<evidence type="ECO:0000256" key="6">
    <source>
        <dbReference type="ARBA" id="ARBA00022679"/>
    </source>
</evidence>
<dbReference type="Pfam" id="PF07694">
    <property type="entry name" value="5TM-5TMR_LYT"/>
    <property type="match status" value="1"/>
</dbReference>
<dbReference type="GO" id="GO:0005524">
    <property type="term" value="F:ATP binding"/>
    <property type="evidence" value="ECO:0007669"/>
    <property type="project" value="UniProtKB-KW"/>
</dbReference>
<protein>
    <recommendedName>
        <fullName evidence="3">histidine kinase</fullName>
        <ecNumber evidence="3">2.7.13.3</ecNumber>
    </recommendedName>
</protein>
<feature type="transmembrane region" description="Helical" evidence="14">
    <location>
        <begin position="100"/>
        <end position="119"/>
    </location>
</feature>
<evidence type="ECO:0000256" key="13">
    <source>
        <dbReference type="ARBA" id="ARBA00023136"/>
    </source>
</evidence>
<accession>A0ABW0KAK2</accession>
<evidence type="ECO:0000256" key="1">
    <source>
        <dbReference type="ARBA" id="ARBA00000085"/>
    </source>
</evidence>
<keyword evidence="10 16" id="KW-0067">ATP-binding</keyword>
<keyword evidence="5" id="KW-0597">Phosphoprotein</keyword>
<dbReference type="SMART" id="SM00387">
    <property type="entry name" value="HATPase_c"/>
    <property type="match status" value="1"/>
</dbReference>
<dbReference type="SUPFAM" id="SSF47384">
    <property type="entry name" value="Homodimeric domain of signal transducing histidine kinase"/>
    <property type="match status" value="1"/>
</dbReference>
<evidence type="ECO:0000256" key="12">
    <source>
        <dbReference type="ARBA" id="ARBA00023012"/>
    </source>
</evidence>
<keyword evidence="8" id="KW-0547">Nucleotide-binding</keyword>
<evidence type="ECO:0000256" key="9">
    <source>
        <dbReference type="ARBA" id="ARBA00022777"/>
    </source>
</evidence>
<evidence type="ECO:0000256" key="4">
    <source>
        <dbReference type="ARBA" id="ARBA00022475"/>
    </source>
</evidence>
<dbReference type="RefSeq" id="WP_270880704.1">
    <property type="nucleotide sequence ID" value="NZ_JAQFVF010000035.1"/>
</dbReference>
<keyword evidence="9" id="KW-0418">Kinase</keyword>
<dbReference type="PANTHER" id="PTHR43065">
    <property type="entry name" value="SENSOR HISTIDINE KINASE"/>
    <property type="match status" value="1"/>
</dbReference>
<keyword evidence="13 14" id="KW-0472">Membrane</keyword>
<feature type="transmembrane region" description="Helical" evidence="14">
    <location>
        <begin position="7"/>
        <end position="25"/>
    </location>
</feature>
<dbReference type="PRINTS" id="PR00344">
    <property type="entry name" value="BCTRLSENSOR"/>
</dbReference>
<dbReference type="Pfam" id="PF00512">
    <property type="entry name" value="HisKA"/>
    <property type="match status" value="1"/>
</dbReference>
<feature type="transmembrane region" description="Helical" evidence="14">
    <location>
        <begin position="163"/>
        <end position="183"/>
    </location>
</feature>
<dbReference type="InterPro" id="IPR036097">
    <property type="entry name" value="HisK_dim/P_sf"/>
</dbReference>
<evidence type="ECO:0000256" key="10">
    <source>
        <dbReference type="ARBA" id="ARBA00022840"/>
    </source>
</evidence>
<reference evidence="17" key="1">
    <citation type="journal article" date="2019" name="Int. J. Syst. Evol. Microbiol.">
        <title>The Global Catalogue of Microorganisms (GCM) 10K type strain sequencing project: providing services to taxonomists for standard genome sequencing and annotation.</title>
        <authorList>
            <consortium name="The Broad Institute Genomics Platform"/>
            <consortium name="The Broad Institute Genome Sequencing Center for Infectious Disease"/>
            <person name="Wu L."/>
            <person name="Ma J."/>
        </authorList>
    </citation>
    <scope>NUCLEOTIDE SEQUENCE [LARGE SCALE GENOMIC DNA]</scope>
    <source>
        <strain evidence="17">KACC 11904</strain>
    </source>
</reference>
<dbReference type="InterPro" id="IPR003594">
    <property type="entry name" value="HATPase_dom"/>
</dbReference>
<dbReference type="Proteomes" id="UP001596044">
    <property type="component" value="Unassembled WGS sequence"/>
</dbReference>
<evidence type="ECO:0000256" key="3">
    <source>
        <dbReference type="ARBA" id="ARBA00012438"/>
    </source>
</evidence>
<organism evidence="16 17">
    <name type="scientific">Paenibacillus aestuarii</name>
    <dbReference type="NCBI Taxonomy" id="516965"/>
    <lineage>
        <taxon>Bacteria</taxon>
        <taxon>Bacillati</taxon>
        <taxon>Bacillota</taxon>
        <taxon>Bacilli</taxon>
        <taxon>Bacillales</taxon>
        <taxon>Paenibacillaceae</taxon>
        <taxon>Paenibacillus</taxon>
    </lineage>
</organism>
<name>A0ABW0KAK2_9BACL</name>
<gene>
    <name evidence="16" type="ORF">ACFPOG_17545</name>
</gene>
<evidence type="ECO:0000313" key="17">
    <source>
        <dbReference type="Proteomes" id="UP001596044"/>
    </source>
</evidence>
<dbReference type="InterPro" id="IPR003661">
    <property type="entry name" value="HisK_dim/P_dom"/>
</dbReference>
<feature type="transmembrane region" description="Helical" evidence="14">
    <location>
        <begin position="37"/>
        <end position="57"/>
    </location>
</feature>
<dbReference type="Gene3D" id="3.30.565.10">
    <property type="entry name" value="Histidine kinase-like ATPase, C-terminal domain"/>
    <property type="match status" value="1"/>
</dbReference>
<keyword evidence="6" id="KW-0808">Transferase</keyword>